<comment type="caution">
    <text evidence="2">The sequence shown here is derived from an EMBL/GenBank/DDBJ whole genome shotgun (WGS) entry which is preliminary data.</text>
</comment>
<dbReference type="PANTHER" id="PTHR48079:SF8">
    <property type="entry name" value="NAD(P)-BINDING DOMAIN-CONTAINING PROTEIN"/>
    <property type="match status" value="1"/>
</dbReference>
<evidence type="ECO:0000313" key="3">
    <source>
        <dbReference type="Proteomes" id="UP001583193"/>
    </source>
</evidence>
<dbReference type="PANTHER" id="PTHR48079">
    <property type="entry name" value="PROTEIN YEEZ"/>
    <property type="match status" value="1"/>
</dbReference>
<accession>A0ABR3YCI2</accession>
<gene>
    <name evidence="2" type="ORF">Plec18167_001324</name>
</gene>
<dbReference type="InterPro" id="IPR016040">
    <property type="entry name" value="NAD(P)-bd_dom"/>
</dbReference>
<dbReference type="EMBL" id="JAVDPF010000002">
    <property type="protein sequence ID" value="KAL1885828.1"/>
    <property type="molecule type" value="Genomic_DNA"/>
</dbReference>
<evidence type="ECO:0000259" key="1">
    <source>
        <dbReference type="Pfam" id="PF13460"/>
    </source>
</evidence>
<organism evidence="2 3">
    <name type="scientific">Paecilomyces lecythidis</name>
    <dbReference type="NCBI Taxonomy" id="3004212"/>
    <lineage>
        <taxon>Eukaryota</taxon>
        <taxon>Fungi</taxon>
        <taxon>Dikarya</taxon>
        <taxon>Ascomycota</taxon>
        <taxon>Pezizomycotina</taxon>
        <taxon>Eurotiomycetes</taxon>
        <taxon>Eurotiomycetidae</taxon>
        <taxon>Eurotiales</taxon>
        <taxon>Thermoascaceae</taxon>
        <taxon>Paecilomyces</taxon>
    </lineage>
</organism>
<dbReference type="Gene3D" id="3.40.50.720">
    <property type="entry name" value="NAD(P)-binding Rossmann-like Domain"/>
    <property type="match status" value="1"/>
</dbReference>
<sequence>MTRIFLTGASGYIGGDLLHTLQATHPEYEIVALVRDGSKAEEISKAYPNIRLVLGDLDNVSLIEDEARNADIVANLASNKHLKSAEAIARGLQGRDPTQPGYWIQVSGASVLCVPEIQNRTFGEPSSKSYGDIDDSAEITDLISQYSSIRVIDNYILGLARSSSKLKTALVFPPIIYGNGRGPINQRSIQVPELARVTLQNRTGFQVGRGLNTWSNIHITDLSQLSLKLVEKAVANAGGQLWAEDGLYFPENGAISFRDIGLLVAQEAEKLGFIQDGSKLKEVTASEADELMSNGSVFWGTNAKEKAQRALKYLAWTPIARSLEEDIPDTVRAEASKIAKL</sequence>
<feature type="domain" description="NAD(P)-binding" evidence="1">
    <location>
        <begin position="8"/>
        <end position="82"/>
    </location>
</feature>
<name>A0ABR3YCI2_9EURO</name>
<dbReference type="SUPFAM" id="SSF51735">
    <property type="entry name" value="NAD(P)-binding Rossmann-fold domains"/>
    <property type="match status" value="1"/>
</dbReference>
<dbReference type="Proteomes" id="UP001583193">
    <property type="component" value="Unassembled WGS sequence"/>
</dbReference>
<dbReference type="Pfam" id="PF13460">
    <property type="entry name" value="NAD_binding_10"/>
    <property type="match status" value="1"/>
</dbReference>
<evidence type="ECO:0000313" key="2">
    <source>
        <dbReference type="EMBL" id="KAL1885828.1"/>
    </source>
</evidence>
<dbReference type="InterPro" id="IPR036291">
    <property type="entry name" value="NAD(P)-bd_dom_sf"/>
</dbReference>
<protein>
    <recommendedName>
        <fullName evidence="1">NAD(P)-binding domain-containing protein</fullName>
    </recommendedName>
</protein>
<proteinExistence type="predicted"/>
<keyword evidence="3" id="KW-1185">Reference proteome</keyword>
<reference evidence="2 3" key="1">
    <citation type="journal article" date="2024" name="IMA Fungus">
        <title>IMA Genome - F19 : A genome assembly and annotation guide to empower mycologists, including annotated draft genome sequences of Ceratocystis pirilliformis, Diaporthe australafricana, Fusarium ophioides, Paecilomyces lecythidis, and Sporothrix stenoceras.</title>
        <authorList>
            <person name="Aylward J."/>
            <person name="Wilson A.M."/>
            <person name="Visagie C.M."/>
            <person name="Spraker J."/>
            <person name="Barnes I."/>
            <person name="Buitendag C."/>
            <person name="Ceriani C."/>
            <person name="Del Mar Angel L."/>
            <person name="du Plessis D."/>
            <person name="Fuchs T."/>
            <person name="Gasser K."/>
            <person name="Kramer D."/>
            <person name="Li W."/>
            <person name="Munsamy K."/>
            <person name="Piso A."/>
            <person name="Price J.L."/>
            <person name="Sonnekus B."/>
            <person name="Thomas C."/>
            <person name="van der Nest A."/>
            <person name="van Dijk A."/>
            <person name="van Heerden A."/>
            <person name="van Vuuren N."/>
            <person name="Yilmaz N."/>
            <person name="Duong T.A."/>
            <person name="van der Merwe N.A."/>
            <person name="Wingfield M.J."/>
            <person name="Wingfield B.D."/>
        </authorList>
    </citation>
    <scope>NUCLEOTIDE SEQUENCE [LARGE SCALE GENOMIC DNA]</scope>
    <source>
        <strain evidence="2 3">CMW 18167</strain>
    </source>
</reference>
<dbReference type="InterPro" id="IPR051783">
    <property type="entry name" value="NAD(P)-dependent_oxidoreduct"/>
</dbReference>